<sequence>MGGFPEDYNIPVSKLTKLWVAEGFLRLNGPKSLEDLAEEYVEDLVKRNLLLVTRKRSNGKIRFCRLHDLLRDLSIRKAQEKEFLHVVNTCVRGIQNRHRLSIHSVISHEFLDEYARASPIHSENLLLPLSISKLKILQTLMIRVYGWDTSDSILVLPFQIWEMPKLRHLIFFQGSMLHTPSAAAPSGGQVLENLQTLYVDNFRFTSNTIEMIPNLKKLKLYYDDASTAKWAKYCLNNLVHLCQLETLNLMFTFMLMCEVDPFPASFAFPPKLKKLTLSKCRLPWQGMAVIRSLLNLEVLKLRYIAIIGEEWEYSDGEFQRLKFLLMEKLNLRSWSVESTHFPCLERLVIKQCLQLEDIPCEIGDIPTLELIEVDGGSKSAADSAVFIQEEQRSLGNDLLQTANLVVEKLLIYGSVSARRRSNMAYAALVSLAQTLEQVNHHHRYCCIPPSEEQQLESLQEKLIFLQAFLEDYSQTGGETVE</sequence>
<accession>A0A6I9TKM9</accession>
<dbReference type="Gene3D" id="3.80.10.10">
    <property type="entry name" value="Ribonuclease Inhibitor"/>
    <property type="match status" value="1"/>
</dbReference>
<evidence type="ECO:0000313" key="8">
    <source>
        <dbReference type="RefSeq" id="XP_011084836.1"/>
    </source>
</evidence>
<feature type="domain" description="Disease resistance protein winged helix" evidence="5">
    <location>
        <begin position="4"/>
        <end position="73"/>
    </location>
</feature>
<protein>
    <submittedName>
        <fullName evidence="8">Late blight resistance protein homolog R1B-16</fullName>
    </submittedName>
</protein>
<gene>
    <name evidence="8" type="primary">LOC105166988</name>
</gene>
<reference evidence="7" key="1">
    <citation type="submission" date="2024-10" db="UniProtKB">
        <authorList>
            <consortium name="RefSeq"/>
        </authorList>
    </citation>
    <scope>NUCLEOTIDE SEQUENCE [LARGE SCALE GENOMIC DNA]</scope>
    <source>
        <strain evidence="7">cv. Zhongzhi No. 13</strain>
    </source>
</reference>
<dbReference type="AlphaFoldDB" id="A0A6I9TKM9"/>
<dbReference type="InterPro" id="IPR032675">
    <property type="entry name" value="LRR_dom_sf"/>
</dbReference>
<dbReference type="Pfam" id="PF23559">
    <property type="entry name" value="WHD_DRP"/>
    <property type="match status" value="1"/>
</dbReference>
<name>A0A6I9TKM9_SESIN</name>
<evidence type="ECO:0000313" key="7">
    <source>
        <dbReference type="Proteomes" id="UP000504604"/>
    </source>
</evidence>
<dbReference type="InParanoid" id="A0A6I9TKM9"/>
<evidence type="ECO:0000259" key="6">
    <source>
        <dbReference type="Pfam" id="PF23598"/>
    </source>
</evidence>
<keyword evidence="2" id="KW-0547">Nucleotide-binding</keyword>
<dbReference type="Pfam" id="PF23598">
    <property type="entry name" value="LRR_14"/>
    <property type="match status" value="1"/>
</dbReference>
<dbReference type="InterPro" id="IPR036388">
    <property type="entry name" value="WH-like_DNA-bd_sf"/>
</dbReference>
<evidence type="ECO:0000259" key="5">
    <source>
        <dbReference type="Pfam" id="PF23559"/>
    </source>
</evidence>
<evidence type="ECO:0000256" key="3">
    <source>
        <dbReference type="ARBA" id="ARBA00022821"/>
    </source>
</evidence>
<dbReference type="SUPFAM" id="SSF52058">
    <property type="entry name" value="L domain-like"/>
    <property type="match status" value="1"/>
</dbReference>
<evidence type="ECO:0000256" key="2">
    <source>
        <dbReference type="ARBA" id="ARBA00022741"/>
    </source>
</evidence>
<dbReference type="PANTHER" id="PTHR15140:SF37">
    <property type="entry name" value="UBIQUITIN-LIKE DOMAIN-CONTAINING PROTEIN"/>
    <property type="match status" value="1"/>
</dbReference>
<dbReference type="KEGG" id="sind:105166988"/>
<dbReference type="InterPro" id="IPR058922">
    <property type="entry name" value="WHD_DRP"/>
</dbReference>
<feature type="domain" description="Disease resistance R13L4/SHOC-2-like LRR" evidence="6">
    <location>
        <begin position="127"/>
        <end position="381"/>
    </location>
</feature>
<dbReference type="PANTHER" id="PTHR15140">
    <property type="entry name" value="TUBULIN-SPECIFIC CHAPERONE E"/>
    <property type="match status" value="1"/>
</dbReference>
<keyword evidence="1" id="KW-0677">Repeat</keyword>
<dbReference type="InterPro" id="IPR055414">
    <property type="entry name" value="LRR_R13L4/SHOC2-like"/>
</dbReference>
<dbReference type="GO" id="GO:0006952">
    <property type="term" value="P:defense response"/>
    <property type="evidence" value="ECO:0007669"/>
    <property type="project" value="UniProtKB-KW"/>
</dbReference>
<dbReference type="RefSeq" id="XP_011084836.1">
    <property type="nucleotide sequence ID" value="XM_011086534.1"/>
</dbReference>
<keyword evidence="7" id="KW-1185">Reference proteome</keyword>
<dbReference type="Gene3D" id="1.20.5.4130">
    <property type="match status" value="1"/>
</dbReference>
<evidence type="ECO:0000256" key="1">
    <source>
        <dbReference type="ARBA" id="ARBA00022737"/>
    </source>
</evidence>
<keyword evidence="4" id="KW-0067">ATP-binding</keyword>
<dbReference type="OrthoDB" id="913302at2759"/>
<reference evidence="8" key="2">
    <citation type="submission" date="2025-08" db="UniProtKB">
        <authorList>
            <consortium name="RefSeq"/>
        </authorList>
    </citation>
    <scope>IDENTIFICATION</scope>
</reference>
<dbReference type="GeneID" id="105166988"/>
<dbReference type="Gene3D" id="1.10.10.10">
    <property type="entry name" value="Winged helix-like DNA-binding domain superfamily/Winged helix DNA-binding domain"/>
    <property type="match status" value="1"/>
</dbReference>
<evidence type="ECO:0000256" key="4">
    <source>
        <dbReference type="ARBA" id="ARBA00022840"/>
    </source>
</evidence>
<proteinExistence type="predicted"/>
<keyword evidence="3" id="KW-0611">Plant defense</keyword>
<organism evidence="7 8">
    <name type="scientific">Sesamum indicum</name>
    <name type="common">Oriental sesame</name>
    <name type="synonym">Sesamum orientale</name>
    <dbReference type="NCBI Taxonomy" id="4182"/>
    <lineage>
        <taxon>Eukaryota</taxon>
        <taxon>Viridiplantae</taxon>
        <taxon>Streptophyta</taxon>
        <taxon>Embryophyta</taxon>
        <taxon>Tracheophyta</taxon>
        <taxon>Spermatophyta</taxon>
        <taxon>Magnoliopsida</taxon>
        <taxon>eudicotyledons</taxon>
        <taxon>Gunneridae</taxon>
        <taxon>Pentapetalae</taxon>
        <taxon>asterids</taxon>
        <taxon>lamiids</taxon>
        <taxon>Lamiales</taxon>
        <taxon>Pedaliaceae</taxon>
        <taxon>Sesamum</taxon>
    </lineage>
</organism>
<dbReference type="Proteomes" id="UP000504604">
    <property type="component" value="Linkage group LG1"/>
</dbReference>